<evidence type="ECO:0000259" key="1">
    <source>
        <dbReference type="Pfam" id="PF11443"/>
    </source>
</evidence>
<dbReference type="AlphaFoldDB" id="A0A540L5M0"/>
<organism evidence="3 4">
    <name type="scientific">Malus baccata</name>
    <name type="common">Siberian crab apple</name>
    <name type="synonym">Pyrus baccata</name>
    <dbReference type="NCBI Taxonomy" id="106549"/>
    <lineage>
        <taxon>Eukaryota</taxon>
        <taxon>Viridiplantae</taxon>
        <taxon>Streptophyta</taxon>
        <taxon>Embryophyta</taxon>
        <taxon>Tracheophyta</taxon>
        <taxon>Spermatophyta</taxon>
        <taxon>Magnoliopsida</taxon>
        <taxon>eudicotyledons</taxon>
        <taxon>Gunneridae</taxon>
        <taxon>Pentapetalae</taxon>
        <taxon>rosids</taxon>
        <taxon>fabids</taxon>
        <taxon>Rosales</taxon>
        <taxon>Rosaceae</taxon>
        <taxon>Amygdaloideae</taxon>
        <taxon>Maleae</taxon>
        <taxon>Malus</taxon>
    </lineage>
</organism>
<keyword evidence="4" id="KW-1185">Reference proteome</keyword>
<feature type="domain" description="DUF2828" evidence="1">
    <location>
        <begin position="55"/>
        <end position="333"/>
    </location>
</feature>
<feature type="domain" description="DUF7788" evidence="2">
    <location>
        <begin position="412"/>
        <end position="599"/>
    </location>
</feature>
<dbReference type="PANTHER" id="PTHR31373">
    <property type="entry name" value="OS06G0652100 PROTEIN"/>
    <property type="match status" value="1"/>
</dbReference>
<evidence type="ECO:0000313" key="4">
    <source>
        <dbReference type="Proteomes" id="UP000315295"/>
    </source>
</evidence>
<evidence type="ECO:0000259" key="2">
    <source>
        <dbReference type="Pfam" id="PF25043"/>
    </source>
</evidence>
<name>A0A540L5M0_MALBA</name>
<evidence type="ECO:0000313" key="3">
    <source>
        <dbReference type="EMBL" id="TQD81750.1"/>
    </source>
</evidence>
<dbReference type="PIRSF" id="PIRSF015417">
    <property type="entry name" value="T31B5_30_vWA"/>
    <property type="match status" value="1"/>
</dbReference>
<comment type="caution">
    <text evidence="3">The sequence shown here is derived from an EMBL/GenBank/DDBJ whole genome shotgun (WGS) entry which is preliminary data.</text>
</comment>
<gene>
    <name evidence="3" type="ORF">C1H46_032684</name>
</gene>
<sequence>MMKKAVQVYIISVLKPCQNLINRGSMSQLTRMAPPTPPPPPPPTTHFLVGPPKVDPCVRLFFRDLGSPKDVLQLLPSAWSHNPLTTLKIICNLQEAQSDEEAFLTAMVWLHQNHPNTLAHNLLPITVYFSSISDLVPLLTRVLLDGRRHEVDHEEKYNSKCRISQRNVKLLRRHQGAVAAGLAKKIAAKLEAKEKASKLLTIKKSAALATKAAERYESDPHFRLLYDLVSDIFADCLKHDIGVLQHHHSLDENDDAYYSMEITCAAEYCPTVHSAVARPTDLLFESIANKVFPSDSNLPPNKQEEGEGRVEAQERLSKEVLAPLRNVLATPDAVSNRWGYHPHPFMVEKYEDDVVDVNASGGYMLPHDIIRYFVYHDYRGNAEAEAEAKAEAEREWKRMVEDLSLKQGALNKCLAVCDAPKNMIMNAARVSLALGILTSELNQEPAWKGKVMFYSQKPELHLIQGDDLESKCAFMRGMEHCQEWMIDLRKVFDVILEAAVKENLKPEQMVKNVLVVTHYKHFTGLWKRGYYEEIVGKYKEKGYGGVVPHLVFWNIINPEDNQPGNHIASGLEGVTLVTDFTDRMLKLLLDNDAQMGPEHVMEAALSGHKYQTTLAVVD</sequence>
<dbReference type="Pfam" id="PF25043">
    <property type="entry name" value="DUF7788"/>
    <property type="match status" value="1"/>
</dbReference>
<reference evidence="3 4" key="1">
    <citation type="journal article" date="2019" name="G3 (Bethesda)">
        <title>Sequencing of a Wild Apple (Malus baccata) Genome Unravels the Differences Between Cultivated and Wild Apple Species Regarding Disease Resistance and Cold Tolerance.</title>
        <authorList>
            <person name="Chen X."/>
        </authorList>
    </citation>
    <scope>NUCLEOTIDE SEQUENCE [LARGE SCALE GENOMIC DNA]</scope>
    <source>
        <strain evidence="4">cv. Shandingzi</strain>
        <tissue evidence="3">Leaves</tissue>
    </source>
</reference>
<accession>A0A540L5M0</accession>
<protein>
    <submittedName>
        <fullName evidence="3">Uncharacterized protein</fullName>
    </submittedName>
</protein>
<dbReference type="InterPro" id="IPR056690">
    <property type="entry name" value="DUF7788"/>
</dbReference>
<dbReference type="Pfam" id="PF11443">
    <property type="entry name" value="DUF2828"/>
    <property type="match status" value="1"/>
</dbReference>
<dbReference type="PANTHER" id="PTHR31373:SF17">
    <property type="entry name" value="OS06G0652100 PROTEIN"/>
    <property type="match status" value="1"/>
</dbReference>
<dbReference type="EMBL" id="VIEB01000753">
    <property type="protein sequence ID" value="TQD81750.1"/>
    <property type="molecule type" value="Genomic_DNA"/>
</dbReference>
<proteinExistence type="predicted"/>
<dbReference type="InterPro" id="IPR058580">
    <property type="entry name" value="DUF2828"/>
</dbReference>
<dbReference type="InterPro" id="IPR011205">
    <property type="entry name" value="UCP015417_vWA"/>
</dbReference>
<dbReference type="Proteomes" id="UP000315295">
    <property type="component" value="Unassembled WGS sequence"/>
</dbReference>